<evidence type="ECO:0000256" key="3">
    <source>
        <dbReference type="ARBA" id="ARBA00022475"/>
    </source>
</evidence>
<organism evidence="9 10">
    <name type="scientific">Bifidobacterium pseudolongum PV8-2</name>
    <dbReference type="NCBI Taxonomy" id="1447715"/>
    <lineage>
        <taxon>Bacteria</taxon>
        <taxon>Bacillati</taxon>
        <taxon>Actinomycetota</taxon>
        <taxon>Actinomycetes</taxon>
        <taxon>Bifidobacteriales</taxon>
        <taxon>Bifidobacteriaceae</taxon>
        <taxon>Bifidobacterium</taxon>
    </lineage>
</organism>
<feature type="transmembrane region" description="Helical" evidence="7">
    <location>
        <begin position="203"/>
        <end position="223"/>
    </location>
</feature>
<dbReference type="Gene3D" id="3.40.720.10">
    <property type="entry name" value="Alkaline Phosphatase, subunit A"/>
    <property type="match status" value="1"/>
</dbReference>
<dbReference type="OrthoDB" id="5363296at2"/>
<feature type="transmembrane region" description="Helical" evidence="7">
    <location>
        <begin position="160"/>
        <end position="182"/>
    </location>
</feature>
<evidence type="ECO:0000256" key="1">
    <source>
        <dbReference type="ARBA" id="ARBA00004651"/>
    </source>
</evidence>
<dbReference type="InterPro" id="IPR000917">
    <property type="entry name" value="Sulfatase_N"/>
</dbReference>
<dbReference type="CDD" id="cd16015">
    <property type="entry name" value="LTA_synthase"/>
    <property type="match status" value="1"/>
</dbReference>
<feature type="transmembrane region" description="Helical" evidence="7">
    <location>
        <begin position="75"/>
        <end position="99"/>
    </location>
</feature>
<keyword evidence="4 7" id="KW-0812">Transmembrane</keyword>
<evidence type="ECO:0000256" key="6">
    <source>
        <dbReference type="ARBA" id="ARBA00023136"/>
    </source>
</evidence>
<dbReference type="GO" id="GO:0005886">
    <property type="term" value="C:plasma membrane"/>
    <property type="evidence" value="ECO:0007669"/>
    <property type="project" value="UniProtKB-SubCell"/>
</dbReference>
<dbReference type="STRING" id="1447715.AH67_03300"/>
<feature type="domain" description="Sulfatase N-terminal" evidence="8">
    <location>
        <begin position="302"/>
        <end position="600"/>
    </location>
</feature>
<dbReference type="KEGG" id="bpsp:AH67_03300"/>
<evidence type="ECO:0000256" key="2">
    <source>
        <dbReference type="ARBA" id="ARBA00004936"/>
    </source>
</evidence>
<evidence type="ECO:0000256" key="7">
    <source>
        <dbReference type="SAM" id="Phobius"/>
    </source>
</evidence>
<evidence type="ECO:0000313" key="10">
    <source>
        <dbReference type="Proteomes" id="UP000030636"/>
    </source>
</evidence>
<dbReference type="Proteomes" id="UP000030636">
    <property type="component" value="Chromosome"/>
</dbReference>
<proteinExistence type="predicted"/>
<sequence>MPAAAAATDVEELRITTVDPTKTPKPRHRAWPSWLYAVVFIVVDFLALAILQYGVTQSSTRVQLSSSLDSLGTMIGKMGQGNFVLLLNMLAIGLVYLILLMVSNRFWVASPILLCLAAVIAAIEKLKISARYEVILPSDLNFLKGNTGDVMSFLPPEAPAVIGMAVGVCAAAIILSVVCAHFDGRHGSMIRGGNKPLGAGLRVLFTVLPALAIALYVGSVGTVDSWGYRVSRGMGDKPSMWDSVYDAQRNGPVVSFLRQIDPKVMDEPTTYSEATMRQIAERYRKSAAAINKTRERSLTDSTVVYVLSESFSDPTRVPGVELNADPMPAIRQVKGETTSGLMLSSGYGGGTANMEYMGLTGLSMANFDSSLTSPYQQLLPGACWAPSVNQMWGAPEHSIGLHPYEPSMYSRETNYKKLGFSHFYALKGDDIIAHQDKIDDSPYVSDEATYQSTVEEIKKTDDNQFLQVITMQNHMPYNDWYKNNEFTVSDSADAEHPLADNEKESIRTYAKGMELTDEATKQFLEELDAIDKPITVVFYGDHLPGIYKTAGADEKNSIALHLTDYFIWSNQASEVQGTKLDDSAYTSPNFFIAQAAEQMDAKVSPYLAFLTDMHAHIAAMEPPVVNTIQGWDRIPEGQAIYLNQQGEPMSVADMDAATKQLLEDYKLIQYDITAGDNYLKDMEFMELPK</sequence>
<comment type="pathway">
    <text evidence="2">Cell wall biogenesis; lipoteichoic acid biosynthesis.</text>
</comment>
<gene>
    <name evidence="9" type="ORF">AH67_03300</name>
</gene>
<dbReference type="PANTHER" id="PTHR47371:SF3">
    <property type="entry name" value="PHOSPHOGLYCEROL TRANSFERASE I"/>
    <property type="match status" value="1"/>
</dbReference>
<dbReference type="Pfam" id="PF00884">
    <property type="entry name" value="Sulfatase"/>
    <property type="match status" value="1"/>
</dbReference>
<keyword evidence="10" id="KW-1185">Reference proteome</keyword>
<dbReference type="SUPFAM" id="SSF53649">
    <property type="entry name" value="Alkaline phosphatase-like"/>
    <property type="match status" value="1"/>
</dbReference>
<evidence type="ECO:0000256" key="4">
    <source>
        <dbReference type="ARBA" id="ARBA00022692"/>
    </source>
</evidence>
<dbReference type="EMBL" id="CP007457">
    <property type="protein sequence ID" value="AIZ16071.1"/>
    <property type="molecule type" value="Genomic_DNA"/>
</dbReference>
<dbReference type="AlphaFoldDB" id="A0A0A7I7R1"/>
<name>A0A0A7I7R1_9BIFI</name>
<keyword evidence="5 7" id="KW-1133">Transmembrane helix</keyword>
<dbReference type="InterPro" id="IPR050448">
    <property type="entry name" value="OpgB/LTA_synthase_biosynth"/>
</dbReference>
<feature type="transmembrane region" description="Helical" evidence="7">
    <location>
        <begin position="34"/>
        <end position="55"/>
    </location>
</feature>
<comment type="subcellular location">
    <subcellularLocation>
        <location evidence="1">Cell membrane</location>
        <topology evidence="1">Multi-pass membrane protein</topology>
    </subcellularLocation>
</comment>
<keyword evidence="6 7" id="KW-0472">Membrane</keyword>
<protein>
    <submittedName>
        <fullName evidence="9">Arylsulfatase</fullName>
    </submittedName>
</protein>
<reference evidence="9 10" key="1">
    <citation type="journal article" date="2015" name="Genome Announc.">
        <title>Bifidobacterium pseudolongum Strain PV8-2, Isolated from a Stool Sample of an Anemic Kenyan Infant.</title>
        <authorList>
            <person name="Vazquez-Gutierrez P."/>
            <person name="Lacroix C."/>
            <person name="Chassard C."/>
            <person name="Klumpp J."/>
            <person name="Stevens M.J."/>
            <person name="Jans C."/>
        </authorList>
    </citation>
    <scope>NUCLEOTIDE SEQUENCE [LARGE SCALE GENOMIC DNA]</scope>
    <source>
        <strain evidence="9 10">PV8-2</strain>
    </source>
</reference>
<evidence type="ECO:0000256" key="5">
    <source>
        <dbReference type="ARBA" id="ARBA00022989"/>
    </source>
</evidence>
<dbReference type="PANTHER" id="PTHR47371">
    <property type="entry name" value="LIPOTEICHOIC ACID SYNTHASE"/>
    <property type="match status" value="1"/>
</dbReference>
<evidence type="ECO:0000259" key="8">
    <source>
        <dbReference type="Pfam" id="PF00884"/>
    </source>
</evidence>
<accession>A0A0A7I7R1</accession>
<evidence type="ECO:0000313" key="9">
    <source>
        <dbReference type="EMBL" id="AIZ16071.1"/>
    </source>
</evidence>
<dbReference type="InterPro" id="IPR017850">
    <property type="entry name" value="Alkaline_phosphatase_core_sf"/>
</dbReference>
<keyword evidence="3" id="KW-1003">Cell membrane</keyword>
<dbReference type="RefSeq" id="WP_026647855.1">
    <property type="nucleotide sequence ID" value="NZ_CP007457.1"/>
</dbReference>
<feature type="transmembrane region" description="Helical" evidence="7">
    <location>
        <begin position="106"/>
        <end position="123"/>
    </location>
</feature>
<dbReference type="HOGENOM" id="CLU_014385_0_0_11"/>